<feature type="domain" description="PDZ" evidence="2">
    <location>
        <begin position="525"/>
        <end position="605"/>
    </location>
</feature>
<dbReference type="InterPro" id="IPR021109">
    <property type="entry name" value="Peptidase_aspartic_dom_sf"/>
</dbReference>
<proteinExistence type="predicted"/>
<dbReference type="InterPro" id="IPR001478">
    <property type="entry name" value="PDZ"/>
</dbReference>
<name>A0ABV9QPM0_9GAMM</name>
<dbReference type="SMART" id="SM00228">
    <property type="entry name" value="PDZ"/>
    <property type="match status" value="1"/>
</dbReference>
<dbReference type="Gene3D" id="2.30.42.10">
    <property type="match status" value="1"/>
</dbReference>
<feature type="signal peptide" evidence="1">
    <location>
        <begin position="1"/>
        <end position="24"/>
    </location>
</feature>
<protein>
    <submittedName>
        <fullName evidence="3">Aspartyl protease family protein</fullName>
    </submittedName>
</protein>
<keyword evidence="3" id="KW-0378">Hydrolase</keyword>
<evidence type="ECO:0000256" key="1">
    <source>
        <dbReference type="SAM" id="SignalP"/>
    </source>
</evidence>
<comment type="caution">
    <text evidence="3">The sequence shown here is derived from an EMBL/GenBank/DDBJ whole genome shotgun (WGS) entry which is preliminary data.</text>
</comment>
<dbReference type="CDD" id="cd05483">
    <property type="entry name" value="retropepsin_like_bacteria"/>
    <property type="match status" value="1"/>
</dbReference>
<dbReference type="Gene3D" id="2.40.70.10">
    <property type="entry name" value="Acid Proteases"/>
    <property type="match status" value="2"/>
</dbReference>
<reference evidence="4" key="1">
    <citation type="journal article" date="2019" name="Int. J. Syst. Evol. Microbiol.">
        <title>The Global Catalogue of Microorganisms (GCM) 10K type strain sequencing project: providing services to taxonomists for standard genome sequencing and annotation.</title>
        <authorList>
            <consortium name="The Broad Institute Genomics Platform"/>
            <consortium name="The Broad Institute Genome Sequencing Center for Infectious Disease"/>
            <person name="Wu L."/>
            <person name="Ma J."/>
        </authorList>
    </citation>
    <scope>NUCLEOTIDE SEQUENCE [LARGE SCALE GENOMIC DNA]</scope>
    <source>
        <strain evidence="4">CCUG 30340</strain>
    </source>
</reference>
<dbReference type="PROSITE" id="PS50106">
    <property type="entry name" value="PDZ"/>
    <property type="match status" value="1"/>
</dbReference>
<dbReference type="RefSeq" id="WP_380018590.1">
    <property type="nucleotide sequence ID" value="NZ_JBHSHD010000002.1"/>
</dbReference>
<accession>A0ABV9QPM0</accession>
<evidence type="ECO:0000313" key="4">
    <source>
        <dbReference type="Proteomes" id="UP001595886"/>
    </source>
</evidence>
<dbReference type="EMBL" id="JBHSHD010000002">
    <property type="protein sequence ID" value="MFC4818856.1"/>
    <property type="molecule type" value="Genomic_DNA"/>
</dbReference>
<keyword evidence="3" id="KW-0645">Protease</keyword>
<dbReference type="SUPFAM" id="SSF50156">
    <property type="entry name" value="PDZ domain-like"/>
    <property type="match status" value="1"/>
</dbReference>
<dbReference type="GO" id="GO:0006508">
    <property type="term" value="P:proteolysis"/>
    <property type="evidence" value="ECO:0007669"/>
    <property type="project" value="UniProtKB-KW"/>
</dbReference>
<sequence length="629" mass="67264">MLKHVRAGLLLLAVVCAGARGAPADDAAVLFARYKEASGGARWDAMKAAEIRGSLRAGGLDGTYRSVQDLLRGRSASQYRLGPIEGADGYDGRAGWSRDPGGEVAVLDAEDARRRARSQAWLDAHGYWYPERHPAQWERPQVREADGRRYDVVIATPDGGDPVGLWFDPATHLLVRVVQRQGQDTATTVLDDWRAVDGLRQPFRSVTDVADAAGHVEPRQRTEVRVESVAWNVPVTDADFAAPAMAPTARIDNAAGVTLIPFELVNNHIYVDGELDGRKARFLVDTGGANLLTPAAAAKFGLKGEGKLAARGAGDETVDVAFAHAKEVRVGDAKLAAPVFMIMSLGQLPAVEGYDSDGLVGYEMFRRFGVTIDYARRELVLAEPAKFAPPPEATAVPFELAERIPIVAGRLDGLPLRISVDTGSRASLTLHSPFAKEHALAQKYRAAPEAVVGWGVGGPARGRPVRLGRLELGTVAVDGVAGDLYLGEKSAFAAPDPQANLGAGVLKRFTVAFDYAAKRMYLAPNADFAKGDAFDRSGLWLLGAEEALEVVDVAADSAAAGGQLRTGDRITAIDGEAVARRSLSEWRQRLRELPAGTRLPVDYRRGGQPMRAELVLADRIPATSPAAGK</sequence>
<dbReference type="Pfam" id="PF13650">
    <property type="entry name" value="Asp_protease_2"/>
    <property type="match status" value="1"/>
</dbReference>
<feature type="chain" id="PRO_5045613744" evidence="1">
    <location>
        <begin position="25"/>
        <end position="629"/>
    </location>
</feature>
<dbReference type="InterPro" id="IPR034122">
    <property type="entry name" value="Retropepsin-like_bacterial"/>
</dbReference>
<organism evidence="3 4">
    <name type="scientific">Dokdonella ginsengisoli</name>
    <dbReference type="NCBI Taxonomy" id="363846"/>
    <lineage>
        <taxon>Bacteria</taxon>
        <taxon>Pseudomonadati</taxon>
        <taxon>Pseudomonadota</taxon>
        <taxon>Gammaproteobacteria</taxon>
        <taxon>Lysobacterales</taxon>
        <taxon>Rhodanobacteraceae</taxon>
        <taxon>Dokdonella</taxon>
    </lineage>
</organism>
<keyword evidence="1" id="KW-0732">Signal</keyword>
<dbReference type="Pfam" id="PF17820">
    <property type="entry name" value="PDZ_6"/>
    <property type="match status" value="1"/>
</dbReference>
<dbReference type="InterPro" id="IPR036034">
    <property type="entry name" value="PDZ_sf"/>
</dbReference>
<dbReference type="InterPro" id="IPR041489">
    <property type="entry name" value="PDZ_6"/>
</dbReference>
<evidence type="ECO:0000313" key="3">
    <source>
        <dbReference type="EMBL" id="MFC4818856.1"/>
    </source>
</evidence>
<dbReference type="GO" id="GO:0008233">
    <property type="term" value="F:peptidase activity"/>
    <property type="evidence" value="ECO:0007669"/>
    <property type="project" value="UniProtKB-KW"/>
</dbReference>
<dbReference type="SUPFAM" id="SSF50630">
    <property type="entry name" value="Acid proteases"/>
    <property type="match status" value="1"/>
</dbReference>
<dbReference type="Proteomes" id="UP001595886">
    <property type="component" value="Unassembled WGS sequence"/>
</dbReference>
<gene>
    <name evidence="3" type="ORF">ACFO6Q_00885</name>
</gene>
<evidence type="ECO:0000259" key="2">
    <source>
        <dbReference type="PROSITE" id="PS50106"/>
    </source>
</evidence>
<keyword evidence="4" id="KW-1185">Reference proteome</keyword>